<feature type="compositionally biased region" description="Polar residues" evidence="1">
    <location>
        <begin position="1"/>
        <end position="18"/>
    </location>
</feature>
<name>A0A1H8HG01_9ACTN</name>
<proteinExistence type="predicted"/>
<organism evidence="2 3">
    <name type="scientific">Nonomuraea pusilla</name>
    <dbReference type="NCBI Taxonomy" id="46177"/>
    <lineage>
        <taxon>Bacteria</taxon>
        <taxon>Bacillati</taxon>
        <taxon>Actinomycetota</taxon>
        <taxon>Actinomycetes</taxon>
        <taxon>Streptosporangiales</taxon>
        <taxon>Streptosporangiaceae</taxon>
        <taxon>Nonomuraea</taxon>
    </lineage>
</organism>
<evidence type="ECO:0000313" key="3">
    <source>
        <dbReference type="Proteomes" id="UP000198953"/>
    </source>
</evidence>
<accession>A0A1H8HG01</accession>
<keyword evidence="3" id="KW-1185">Reference proteome</keyword>
<dbReference type="STRING" id="46177.SAMN05660976_07789"/>
<dbReference type="EMBL" id="FOBF01000029">
    <property type="protein sequence ID" value="SEN54904.1"/>
    <property type="molecule type" value="Genomic_DNA"/>
</dbReference>
<dbReference type="AlphaFoldDB" id="A0A1H8HG01"/>
<evidence type="ECO:0000313" key="2">
    <source>
        <dbReference type="EMBL" id="SEN54904.1"/>
    </source>
</evidence>
<feature type="region of interest" description="Disordered" evidence="1">
    <location>
        <begin position="1"/>
        <end position="92"/>
    </location>
</feature>
<gene>
    <name evidence="2" type="ORF">SAMN05660976_07789</name>
</gene>
<sequence>MTVIASTSDRGMPANTTGKLDMPVIMTGDAPPHRPTSRRPAPAGREPATIRLEPLMAGALRPSRGRAGADTDASTGHLGDRIVTAEFTGEAP</sequence>
<evidence type="ECO:0000256" key="1">
    <source>
        <dbReference type="SAM" id="MobiDB-lite"/>
    </source>
</evidence>
<protein>
    <submittedName>
        <fullName evidence="2">Uncharacterized protein</fullName>
    </submittedName>
</protein>
<dbReference type="RefSeq" id="WP_091105428.1">
    <property type="nucleotide sequence ID" value="NZ_FOBF01000029.1"/>
</dbReference>
<reference evidence="2 3" key="1">
    <citation type="submission" date="2016-10" db="EMBL/GenBank/DDBJ databases">
        <authorList>
            <person name="de Groot N.N."/>
        </authorList>
    </citation>
    <scope>NUCLEOTIDE SEQUENCE [LARGE SCALE GENOMIC DNA]</scope>
    <source>
        <strain evidence="2 3">DSM 43357</strain>
    </source>
</reference>
<dbReference type="Proteomes" id="UP000198953">
    <property type="component" value="Unassembled WGS sequence"/>
</dbReference>